<accession>A0ABP9CCN1</accession>
<keyword evidence="3" id="KW-1185">Reference proteome</keyword>
<feature type="transmembrane region" description="Helical" evidence="1">
    <location>
        <begin position="52"/>
        <end position="73"/>
    </location>
</feature>
<feature type="transmembrane region" description="Helical" evidence="1">
    <location>
        <begin position="85"/>
        <end position="105"/>
    </location>
</feature>
<keyword evidence="1" id="KW-0812">Transmembrane</keyword>
<dbReference type="EMBL" id="BAABJW010000002">
    <property type="protein sequence ID" value="GAA4808422.1"/>
    <property type="molecule type" value="Genomic_DNA"/>
</dbReference>
<evidence type="ECO:0000313" key="2">
    <source>
        <dbReference type="EMBL" id="GAA4808422.1"/>
    </source>
</evidence>
<evidence type="ECO:0000313" key="3">
    <source>
        <dbReference type="Proteomes" id="UP001501433"/>
    </source>
</evidence>
<comment type="caution">
    <text evidence="2">The sequence shown here is derived from an EMBL/GenBank/DDBJ whole genome shotgun (WGS) entry which is preliminary data.</text>
</comment>
<proteinExistence type="predicted"/>
<evidence type="ECO:0000256" key="1">
    <source>
        <dbReference type="SAM" id="Phobius"/>
    </source>
</evidence>
<feature type="transmembrane region" description="Helical" evidence="1">
    <location>
        <begin position="12"/>
        <end position="32"/>
    </location>
</feature>
<dbReference type="Proteomes" id="UP001501433">
    <property type="component" value="Unassembled WGS sequence"/>
</dbReference>
<feature type="transmembrane region" description="Helical" evidence="1">
    <location>
        <begin position="111"/>
        <end position="129"/>
    </location>
</feature>
<organism evidence="2 3">
    <name type="scientific">Litoribaculum gwangyangense</name>
    <dbReference type="NCBI Taxonomy" id="1130722"/>
    <lineage>
        <taxon>Bacteria</taxon>
        <taxon>Pseudomonadati</taxon>
        <taxon>Bacteroidota</taxon>
        <taxon>Flavobacteriia</taxon>
        <taxon>Flavobacteriales</taxon>
        <taxon>Flavobacteriaceae</taxon>
        <taxon>Litoribaculum</taxon>
    </lineage>
</organism>
<dbReference type="RefSeq" id="WP_345276226.1">
    <property type="nucleotide sequence ID" value="NZ_BAABJW010000002.1"/>
</dbReference>
<keyword evidence="1" id="KW-1133">Transmembrane helix</keyword>
<reference evidence="3" key="1">
    <citation type="journal article" date="2019" name="Int. J. Syst. Evol. Microbiol.">
        <title>The Global Catalogue of Microorganisms (GCM) 10K type strain sequencing project: providing services to taxonomists for standard genome sequencing and annotation.</title>
        <authorList>
            <consortium name="The Broad Institute Genomics Platform"/>
            <consortium name="The Broad Institute Genome Sequencing Center for Infectious Disease"/>
            <person name="Wu L."/>
            <person name="Ma J."/>
        </authorList>
    </citation>
    <scope>NUCLEOTIDE SEQUENCE [LARGE SCALE GENOMIC DNA]</scope>
    <source>
        <strain evidence="3">JCM 18325</strain>
    </source>
</reference>
<sequence>MSNQSTTKPPVWFWIISVIALIWNAMGVDQYLGQAYKTERWKSALTDEQLEIILNFPSWLTAAFAIAVFAGALGSLGLLLRKKWAYSLLVLSLIAVIVQMGYILSQGHADNMAMTISIIVFSLLLVWFSKKSLSKGWIS</sequence>
<gene>
    <name evidence="2" type="ORF">GCM10023330_13840</name>
</gene>
<keyword evidence="1" id="KW-0472">Membrane</keyword>
<evidence type="ECO:0008006" key="4">
    <source>
        <dbReference type="Google" id="ProtNLM"/>
    </source>
</evidence>
<name>A0ABP9CCN1_9FLAO</name>
<protein>
    <recommendedName>
        <fullName evidence="4">Sugar transporter</fullName>
    </recommendedName>
</protein>